<evidence type="ECO:0000313" key="6">
    <source>
        <dbReference type="Proteomes" id="UP000626109"/>
    </source>
</evidence>
<dbReference type="PANTHER" id="PTHR32332:SF31">
    <property type="entry name" value="2-NITROPROPANE DIOXYGENASE FAMILY, PUTATIVE (AFU_ORTHOLOGUE AFUA_2G09850)-RELATED"/>
    <property type="match status" value="1"/>
</dbReference>
<dbReference type="GO" id="GO:0018580">
    <property type="term" value="F:nitronate monooxygenase activity"/>
    <property type="evidence" value="ECO:0007669"/>
    <property type="project" value="InterPro"/>
</dbReference>
<dbReference type="InterPro" id="IPR013785">
    <property type="entry name" value="Aldolase_TIM"/>
</dbReference>
<accession>A0A813JAZ4</accession>
<protein>
    <recommendedName>
        <fullName evidence="8">Nitronate monooxygenase domain-containing protein</fullName>
    </recommendedName>
</protein>
<keyword evidence="2" id="KW-0288">FMN</keyword>
<keyword evidence="3" id="KW-0560">Oxidoreductase</keyword>
<dbReference type="OMA" id="GIWDRAD"/>
<proteinExistence type="predicted"/>
<evidence type="ECO:0000256" key="3">
    <source>
        <dbReference type="ARBA" id="ARBA00023002"/>
    </source>
</evidence>
<organism evidence="5 6">
    <name type="scientific">Polarella glacialis</name>
    <name type="common">Dinoflagellate</name>
    <dbReference type="NCBI Taxonomy" id="89957"/>
    <lineage>
        <taxon>Eukaryota</taxon>
        <taxon>Sar</taxon>
        <taxon>Alveolata</taxon>
        <taxon>Dinophyceae</taxon>
        <taxon>Suessiales</taxon>
        <taxon>Suessiaceae</taxon>
        <taxon>Polarella</taxon>
    </lineage>
</organism>
<evidence type="ECO:0000313" key="4">
    <source>
        <dbReference type="EMBL" id="CAE8636382.1"/>
    </source>
</evidence>
<dbReference type="Pfam" id="PF03060">
    <property type="entry name" value="NMO"/>
    <property type="match status" value="1"/>
</dbReference>
<keyword evidence="7" id="KW-1185">Reference proteome</keyword>
<dbReference type="Proteomes" id="UP000654075">
    <property type="component" value="Unassembled WGS sequence"/>
</dbReference>
<evidence type="ECO:0000313" key="5">
    <source>
        <dbReference type="EMBL" id="CAE8672543.1"/>
    </source>
</evidence>
<dbReference type="EMBL" id="CAJNNW010024457">
    <property type="protein sequence ID" value="CAE8672543.1"/>
    <property type="molecule type" value="Genomic_DNA"/>
</dbReference>
<dbReference type="PANTHER" id="PTHR32332">
    <property type="entry name" value="2-NITROPROPANE DIOXYGENASE"/>
    <property type="match status" value="1"/>
</dbReference>
<evidence type="ECO:0000313" key="7">
    <source>
        <dbReference type="Proteomes" id="UP000654075"/>
    </source>
</evidence>
<keyword evidence="1" id="KW-0285">Flavoprotein</keyword>
<name>A0A813JAZ4_POLGL</name>
<dbReference type="InterPro" id="IPR004136">
    <property type="entry name" value="NMO"/>
</dbReference>
<comment type="caution">
    <text evidence="5">The sequence shown here is derived from an EMBL/GenBank/DDBJ whole genome shotgun (WGS) entry which is preliminary data.</text>
</comment>
<dbReference type="Proteomes" id="UP000626109">
    <property type="component" value="Unassembled WGS sequence"/>
</dbReference>
<evidence type="ECO:0008006" key="8">
    <source>
        <dbReference type="Google" id="ProtNLM"/>
    </source>
</evidence>
<gene>
    <name evidence="4" type="ORF">PGLA1383_LOCUS51857</name>
    <name evidence="5" type="ORF">PGLA2088_LOCUS18125</name>
</gene>
<sequence>MSSLTETISTPVTKMFGIKYPIMLAGMNVAAGPELAAAVTNHGGLGVIGGVGYTPKLLQKTIDELKSFLNDKNAPFGVDLLLPKVGEGARKTNYDYTGGALNELVDIIIKNGAKLFVSAVGVPPKEVVDKLHAAGIPVMNMVGAPKHAQYAIEAGVDLICAQGGEGGGHTGDVATSILIPKVVDICRGHMSPLTGEPILVIAAGGIFDGRGLAMSLSLGASAVWVGTRFVASVEAGAPPRHKKGVVAAGFNDTRRTTIYSGRPMRCIKTSYIDDWEDNKQQQIKELTAEGTIPAFWDMETRKERGLPEANIMDVQPMLCGAAAAAITEILPAAVIMDEMISGAIMALRSATSAISKL</sequence>
<dbReference type="SUPFAM" id="SSF51412">
    <property type="entry name" value="Inosine monophosphate dehydrogenase (IMPDH)"/>
    <property type="match status" value="1"/>
</dbReference>
<dbReference type="EMBL" id="CAJNNV010031483">
    <property type="protein sequence ID" value="CAE8636382.1"/>
    <property type="molecule type" value="Genomic_DNA"/>
</dbReference>
<dbReference type="OrthoDB" id="10265891at2759"/>
<evidence type="ECO:0000256" key="1">
    <source>
        <dbReference type="ARBA" id="ARBA00022630"/>
    </source>
</evidence>
<dbReference type="CDD" id="cd04730">
    <property type="entry name" value="NPD_like"/>
    <property type="match status" value="1"/>
</dbReference>
<reference evidence="5" key="1">
    <citation type="submission" date="2021-02" db="EMBL/GenBank/DDBJ databases">
        <authorList>
            <person name="Dougan E. K."/>
            <person name="Rhodes N."/>
            <person name="Thang M."/>
            <person name="Chan C."/>
        </authorList>
    </citation>
    <scope>NUCLEOTIDE SEQUENCE</scope>
</reference>
<dbReference type="Gene3D" id="3.20.20.70">
    <property type="entry name" value="Aldolase class I"/>
    <property type="match status" value="1"/>
</dbReference>
<evidence type="ECO:0000256" key="2">
    <source>
        <dbReference type="ARBA" id="ARBA00022643"/>
    </source>
</evidence>
<dbReference type="AlphaFoldDB" id="A0A813JAZ4"/>